<comment type="caution">
    <text evidence="1">The sequence shown here is derived from an EMBL/GenBank/DDBJ whole genome shotgun (WGS) entry which is preliminary data.</text>
</comment>
<dbReference type="EMBL" id="CAJVPL010000477">
    <property type="protein sequence ID" value="CAG8501661.1"/>
    <property type="molecule type" value="Genomic_DNA"/>
</dbReference>
<dbReference type="Pfam" id="PF14388">
    <property type="entry name" value="DUF4419"/>
    <property type="match status" value="1"/>
</dbReference>
<organism evidence="1 2">
    <name type="scientific">Ambispora gerdemannii</name>
    <dbReference type="NCBI Taxonomy" id="144530"/>
    <lineage>
        <taxon>Eukaryota</taxon>
        <taxon>Fungi</taxon>
        <taxon>Fungi incertae sedis</taxon>
        <taxon>Mucoromycota</taxon>
        <taxon>Glomeromycotina</taxon>
        <taxon>Glomeromycetes</taxon>
        <taxon>Archaeosporales</taxon>
        <taxon>Ambisporaceae</taxon>
        <taxon>Ambispora</taxon>
    </lineage>
</organism>
<dbReference type="AlphaFoldDB" id="A0A9N8ZNJ2"/>
<dbReference type="Proteomes" id="UP000789831">
    <property type="component" value="Unassembled WGS sequence"/>
</dbReference>
<keyword evidence="2" id="KW-1185">Reference proteome</keyword>
<evidence type="ECO:0000313" key="1">
    <source>
        <dbReference type="EMBL" id="CAG8501661.1"/>
    </source>
</evidence>
<dbReference type="PANTHER" id="PTHR31252">
    <property type="entry name" value="DUF4419 DOMAIN-CONTAINING PROTEIN"/>
    <property type="match status" value="1"/>
</dbReference>
<gene>
    <name evidence="1" type="ORF">AGERDE_LOCUS4279</name>
</gene>
<reference evidence="1" key="1">
    <citation type="submission" date="2021-06" db="EMBL/GenBank/DDBJ databases">
        <authorList>
            <person name="Kallberg Y."/>
            <person name="Tangrot J."/>
            <person name="Rosling A."/>
        </authorList>
    </citation>
    <scope>NUCLEOTIDE SEQUENCE</scope>
    <source>
        <strain evidence="1">MT106</strain>
    </source>
</reference>
<name>A0A9N8ZNJ2_9GLOM</name>
<sequence length="369" mass="41705">MTSTTLQKSTQVVGTKVAKTLKLLEHKNVKEDFTKLYQGKVIHAISVDYPETGDNDNLQTKFVGGYNHGFVAAIHEAYNHHQHLRLKPDDVWLTIAQGVSKHINFNAERFRSYFVEHQGKKLIDVFAGDVLTFNNNLLEGDWPEVIHRLENKTSENIKKVDLSKILECDFSTSSMAAKTASRVILLDALKKYFDYKISTLCGIPKVTLEGSLEDWTHIQEKVVKLRDLGLDMDFWLDRLDPVIWKLVATYRGEIDEEFWSKVFSRTGGGSGSPICWTGWISAFFPYDKYGNKITTNKIKTSAVPDGGVIVPFTTDLGLDLSFSAGFLGARQELVGSGDDAEVYVSSLIGWFVIDRVDEDENEKRSKFLY</sequence>
<dbReference type="OrthoDB" id="9978173at2759"/>
<accession>A0A9N8ZNJ2</accession>
<evidence type="ECO:0000313" key="2">
    <source>
        <dbReference type="Proteomes" id="UP000789831"/>
    </source>
</evidence>
<dbReference type="PANTHER" id="PTHR31252:SF11">
    <property type="entry name" value="DUF4419 DOMAIN-CONTAINING PROTEIN"/>
    <property type="match status" value="1"/>
</dbReference>
<proteinExistence type="predicted"/>
<dbReference type="InterPro" id="IPR025533">
    <property type="entry name" value="DUF4419"/>
</dbReference>
<protein>
    <submittedName>
        <fullName evidence="1">3395_t:CDS:1</fullName>
    </submittedName>
</protein>